<evidence type="ECO:0000256" key="3">
    <source>
        <dbReference type="ARBA" id="ARBA00022448"/>
    </source>
</evidence>
<comment type="subcellular location">
    <subcellularLocation>
        <location evidence="1">Membrane</location>
        <topology evidence="1">Multi-pass membrane protein</topology>
    </subcellularLocation>
</comment>
<feature type="transmembrane region" description="Helical" evidence="8">
    <location>
        <begin position="58"/>
        <end position="82"/>
    </location>
</feature>
<keyword evidence="11" id="KW-1185">Reference proteome</keyword>
<dbReference type="FunCoup" id="A2EJ34">
    <property type="interactions" value="73"/>
</dbReference>
<dbReference type="SMR" id="A2EJ34"/>
<dbReference type="KEGG" id="tva:4765225"/>
<evidence type="ECO:0000256" key="7">
    <source>
        <dbReference type="ARBA" id="ARBA00023136"/>
    </source>
</evidence>
<dbReference type="RefSeq" id="XP_001319560.1">
    <property type="nucleotide sequence ID" value="XM_001319525.1"/>
</dbReference>
<evidence type="ECO:0000313" key="11">
    <source>
        <dbReference type="Proteomes" id="UP000001542"/>
    </source>
</evidence>
<reference evidence="10" key="1">
    <citation type="submission" date="2006-10" db="EMBL/GenBank/DDBJ databases">
        <authorList>
            <person name="Amadeo P."/>
            <person name="Zhao Q."/>
            <person name="Wortman J."/>
            <person name="Fraser-Liggett C."/>
            <person name="Carlton J."/>
        </authorList>
    </citation>
    <scope>NUCLEOTIDE SEQUENCE</scope>
    <source>
        <strain evidence="10">G3</strain>
    </source>
</reference>
<keyword evidence="6 8" id="KW-1133">Transmembrane helix</keyword>
<dbReference type="PANTHER" id="PTHR22950">
    <property type="entry name" value="AMINO ACID TRANSPORTER"/>
    <property type="match status" value="1"/>
</dbReference>
<feature type="transmembrane region" description="Helical" evidence="8">
    <location>
        <begin position="172"/>
        <end position="192"/>
    </location>
</feature>
<keyword evidence="3" id="KW-0813">Transport</keyword>
<gene>
    <name evidence="10" type="ORF">TVAG_139670</name>
</gene>
<feature type="transmembrane region" description="Helical" evidence="8">
    <location>
        <begin position="333"/>
        <end position="354"/>
    </location>
</feature>
<keyword evidence="5" id="KW-0029">Amino-acid transport</keyword>
<dbReference type="GO" id="GO:0016020">
    <property type="term" value="C:membrane"/>
    <property type="evidence" value="ECO:0007669"/>
    <property type="project" value="UniProtKB-SubCell"/>
</dbReference>
<evidence type="ECO:0000256" key="4">
    <source>
        <dbReference type="ARBA" id="ARBA00022692"/>
    </source>
</evidence>
<comment type="similarity">
    <text evidence="2">Belongs to the amino acid/polyamine transporter 2 family.</text>
</comment>
<dbReference type="STRING" id="5722.A2EJ34"/>
<name>A2EJ34_TRIV3</name>
<feature type="transmembrane region" description="Helical" evidence="8">
    <location>
        <begin position="102"/>
        <end position="125"/>
    </location>
</feature>
<dbReference type="OMA" id="WAKNICA"/>
<sequence length="424" mass="47270">MDYQSLTSIESTNQDEFVENKGQTLEYMKFFPTFMNILNTLTGAEVLSVSNSMTLIGFVYSIILMVFTTILSYLGTIVVLKIRAKVDAESINELATKICGNWGGYVYSILTLCFTYSCQIAYLFIGAESVLNWADLIGMHSWQHGIKRSLVVMIYAICLPVLLTFPKELKILSIVSTSAILCQVLYVSGMIYEAIRYIPSQGINPTCERFKFGLEFFNAFAIYSMLYAFPSVFLPLVRNYNPDIRSRYRLIGASFVGCFTLTIIPGVIGYLIFGVDTNQIVISSFDSHDIFMQIVRVGFFIVVNASFAVNGINVIQDICSLVFKEQNPAKLAFVKRVAVLLITNVPPVLISMFLPEIRPVFEVGGAFGGCLSNFFVPPLLYIILHKKNGWSFTNILMGLFSLFGLISAGIATYQAVIDAMDPNN</sequence>
<dbReference type="OrthoDB" id="40134at2759"/>
<dbReference type="VEuPathDB" id="TrichDB:TVAG_139670"/>
<feature type="transmembrane region" description="Helical" evidence="8">
    <location>
        <begin position="248"/>
        <end position="273"/>
    </location>
</feature>
<evidence type="ECO:0000256" key="1">
    <source>
        <dbReference type="ARBA" id="ARBA00004141"/>
    </source>
</evidence>
<feature type="transmembrane region" description="Helical" evidence="8">
    <location>
        <begin position="396"/>
        <end position="416"/>
    </location>
</feature>
<evidence type="ECO:0000259" key="9">
    <source>
        <dbReference type="Pfam" id="PF01490"/>
    </source>
</evidence>
<reference evidence="10" key="2">
    <citation type="journal article" date="2007" name="Science">
        <title>Draft genome sequence of the sexually transmitted pathogen Trichomonas vaginalis.</title>
        <authorList>
            <person name="Carlton J.M."/>
            <person name="Hirt R.P."/>
            <person name="Silva J.C."/>
            <person name="Delcher A.L."/>
            <person name="Schatz M."/>
            <person name="Zhao Q."/>
            <person name="Wortman J.R."/>
            <person name="Bidwell S.L."/>
            <person name="Alsmark U.C.M."/>
            <person name="Besteiro S."/>
            <person name="Sicheritz-Ponten T."/>
            <person name="Noel C.J."/>
            <person name="Dacks J.B."/>
            <person name="Foster P.G."/>
            <person name="Simillion C."/>
            <person name="Van de Peer Y."/>
            <person name="Miranda-Saavedra D."/>
            <person name="Barton G.J."/>
            <person name="Westrop G.D."/>
            <person name="Mueller S."/>
            <person name="Dessi D."/>
            <person name="Fiori P.L."/>
            <person name="Ren Q."/>
            <person name="Paulsen I."/>
            <person name="Zhang H."/>
            <person name="Bastida-Corcuera F.D."/>
            <person name="Simoes-Barbosa A."/>
            <person name="Brown M.T."/>
            <person name="Hayes R.D."/>
            <person name="Mukherjee M."/>
            <person name="Okumura C.Y."/>
            <person name="Schneider R."/>
            <person name="Smith A.J."/>
            <person name="Vanacova S."/>
            <person name="Villalvazo M."/>
            <person name="Haas B.J."/>
            <person name="Pertea M."/>
            <person name="Feldblyum T.V."/>
            <person name="Utterback T.R."/>
            <person name="Shu C.L."/>
            <person name="Osoegawa K."/>
            <person name="de Jong P.J."/>
            <person name="Hrdy I."/>
            <person name="Horvathova L."/>
            <person name="Zubacova Z."/>
            <person name="Dolezal P."/>
            <person name="Malik S.B."/>
            <person name="Logsdon J.M. Jr."/>
            <person name="Henze K."/>
            <person name="Gupta A."/>
            <person name="Wang C.C."/>
            <person name="Dunne R.L."/>
            <person name="Upcroft J.A."/>
            <person name="Upcroft P."/>
            <person name="White O."/>
            <person name="Salzberg S.L."/>
            <person name="Tang P."/>
            <person name="Chiu C.-H."/>
            <person name="Lee Y.-S."/>
            <person name="Embley T.M."/>
            <person name="Coombs G.H."/>
            <person name="Mottram J.C."/>
            <person name="Tachezy J."/>
            <person name="Fraser-Liggett C.M."/>
            <person name="Johnson P.J."/>
        </authorList>
    </citation>
    <scope>NUCLEOTIDE SEQUENCE [LARGE SCALE GENOMIC DNA]</scope>
    <source>
        <strain evidence="10">G3</strain>
    </source>
</reference>
<keyword evidence="7 8" id="KW-0472">Membrane</keyword>
<evidence type="ECO:0000256" key="8">
    <source>
        <dbReference type="SAM" id="Phobius"/>
    </source>
</evidence>
<feature type="domain" description="Amino acid transporter transmembrane" evidence="9">
    <location>
        <begin position="32"/>
        <end position="416"/>
    </location>
</feature>
<dbReference type="Pfam" id="PF01490">
    <property type="entry name" value="Aa_trans"/>
    <property type="match status" value="1"/>
</dbReference>
<proteinExistence type="inferred from homology"/>
<feature type="transmembrane region" description="Helical" evidence="8">
    <location>
        <begin position="145"/>
        <end position="165"/>
    </location>
</feature>
<dbReference type="VEuPathDB" id="TrichDB:TVAGG3_0609820"/>
<evidence type="ECO:0000256" key="6">
    <source>
        <dbReference type="ARBA" id="ARBA00022989"/>
    </source>
</evidence>
<dbReference type="EMBL" id="DS113402">
    <property type="protein sequence ID" value="EAY07337.1"/>
    <property type="molecule type" value="Genomic_DNA"/>
</dbReference>
<evidence type="ECO:0000313" key="10">
    <source>
        <dbReference type="EMBL" id="EAY07337.1"/>
    </source>
</evidence>
<dbReference type="InParanoid" id="A2EJ34"/>
<feature type="transmembrane region" description="Helical" evidence="8">
    <location>
        <begin position="293"/>
        <end position="312"/>
    </location>
</feature>
<organism evidence="10 11">
    <name type="scientific">Trichomonas vaginalis (strain ATCC PRA-98 / G3)</name>
    <dbReference type="NCBI Taxonomy" id="412133"/>
    <lineage>
        <taxon>Eukaryota</taxon>
        <taxon>Metamonada</taxon>
        <taxon>Parabasalia</taxon>
        <taxon>Trichomonadida</taxon>
        <taxon>Trichomonadidae</taxon>
        <taxon>Trichomonas</taxon>
    </lineage>
</organism>
<feature type="transmembrane region" description="Helical" evidence="8">
    <location>
        <begin position="366"/>
        <end position="384"/>
    </location>
</feature>
<dbReference type="AlphaFoldDB" id="A2EJ34"/>
<accession>A2EJ34</accession>
<dbReference type="InterPro" id="IPR013057">
    <property type="entry name" value="AA_transpt_TM"/>
</dbReference>
<feature type="transmembrane region" description="Helical" evidence="8">
    <location>
        <begin position="212"/>
        <end position="236"/>
    </location>
</feature>
<dbReference type="GO" id="GO:0006865">
    <property type="term" value="P:amino acid transport"/>
    <property type="evidence" value="ECO:0007669"/>
    <property type="project" value="UniProtKB-KW"/>
</dbReference>
<dbReference type="Proteomes" id="UP000001542">
    <property type="component" value="Unassembled WGS sequence"/>
</dbReference>
<evidence type="ECO:0000256" key="5">
    <source>
        <dbReference type="ARBA" id="ARBA00022970"/>
    </source>
</evidence>
<evidence type="ECO:0000256" key="2">
    <source>
        <dbReference type="ARBA" id="ARBA00008066"/>
    </source>
</evidence>
<keyword evidence="4 8" id="KW-0812">Transmembrane</keyword>
<dbReference type="PANTHER" id="PTHR22950:SF458">
    <property type="entry name" value="SODIUM-COUPLED NEUTRAL AMINO ACID TRANSPORTER 11-RELATED"/>
    <property type="match status" value="1"/>
</dbReference>
<protein>
    <submittedName>
        <fullName evidence="10">Transmembrane amino acid transporter protein</fullName>
    </submittedName>
</protein>